<reference evidence="1" key="1">
    <citation type="journal article" date="2017" name="Nature">
        <title>The genome of Chenopodium quinoa.</title>
        <authorList>
            <person name="Jarvis D.E."/>
            <person name="Ho Y.S."/>
            <person name="Lightfoot D.J."/>
            <person name="Schmoeckel S.M."/>
            <person name="Li B."/>
            <person name="Borm T.J.A."/>
            <person name="Ohyanagi H."/>
            <person name="Mineta K."/>
            <person name="Michell C.T."/>
            <person name="Saber N."/>
            <person name="Kharbatia N.M."/>
            <person name="Rupper R.R."/>
            <person name="Sharp A.R."/>
            <person name="Dally N."/>
            <person name="Boughton B.A."/>
            <person name="Woo Y.H."/>
            <person name="Gao G."/>
            <person name="Schijlen E.G.W.M."/>
            <person name="Guo X."/>
            <person name="Momin A.A."/>
            <person name="Negrao S."/>
            <person name="Al-Babili S."/>
            <person name="Gehring C."/>
            <person name="Roessner U."/>
            <person name="Jung C."/>
            <person name="Murphy K."/>
            <person name="Arold S.T."/>
            <person name="Gojobori T."/>
            <person name="van der Linden C.G."/>
            <person name="van Loo E.N."/>
            <person name="Jellen E.N."/>
            <person name="Maughan P.J."/>
            <person name="Tester M."/>
        </authorList>
    </citation>
    <scope>NUCLEOTIDE SEQUENCE [LARGE SCALE GENOMIC DNA]</scope>
    <source>
        <strain evidence="1">cv. PI 614886</strain>
    </source>
</reference>
<reference evidence="1" key="2">
    <citation type="submission" date="2021-03" db="UniProtKB">
        <authorList>
            <consortium name="EnsemblPlants"/>
        </authorList>
    </citation>
    <scope>IDENTIFICATION</scope>
</reference>
<dbReference type="EnsemblPlants" id="AUR62031236-RA">
    <property type="protein sequence ID" value="AUR62031236-RA:cds"/>
    <property type="gene ID" value="AUR62031236"/>
</dbReference>
<dbReference type="AlphaFoldDB" id="A0A803MK95"/>
<name>A0A803MK95_CHEQI</name>
<evidence type="ECO:0000313" key="2">
    <source>
        <dbReference type="Proteomes" id="UP000596660"/>
    </source>
</evidence>
<organism evidence="1 2">
    <name type="scientific">Chenopodium quinoa</name>
    <name type="common">Quinoa</name>
    <dbReference type="NCBI Taxonomy" id="63459"/>
    <lineage>
        <taxon>Eukaryota</taxon>
        <taxon>Viridiplantae</taxon>
        <taxon>Streptophyta</taxon>
        <taxon>Embryophyta</taxon>
        <taxon>Tracheophyta</taxon>
        <taxon>Spermatophyta</taxon>
        <taxon>Magnoliopsida</taxon>
        <taxon>eudicotyledons</taxon>
        <taxon>Gunneridae</taxon>
        <taxon>Pentapetalae</taxon>
        <taxon>Caryophyllales</taxon>
        <taxon>Chenopodiaceae</taxon>
        <taxon>Chenopodioideae</taxon>
        <taxon>Atripliceae</taxon>
        <taxon>Chenopodium</taxon>
    </lineage>
</organism>
<protein>
    <submittedName>
        <fullName evidence="1">Uncharacterized protein</fullName>
    </submittedName>
</protein>
<keyword evidence="2" id="KW-1185">Reference proteome</keyword>
<accession>A0A803MK95</accession>
<dbReference type="Gramene" id="AUR62031236-RA">
    <property type="protein sequence ID" value="AUR62031236-RA:cds"/>
    <property type="gene ID" value="AUR62031236"/>
</dbReference>
<evidence type="ECO:0000313" key="1">
    <source>
        <dbReference type="EnsemblPlants" id="AUR62031236-RA:cds"/>
    </source>
</evidence>
<proteinExistence type="predicted"/>
<dbReference type="Proteomes" id="UP000596660">
    <property type="component" value="Unplaced"/>
</dbReference>
<sequence length="327" mass="36641">MSIKMDHEKVFDELVCILDRDDKESFVEFLRAHPEIIGEYLVSICATSSSKKCLTTMVNEEACEQLPQLKGWARCIHTVSCFFPDPDVISIMLERGAIVECNIKRDVGFLQNYGTPLYLLLDHFSCERDLPLQSWSEGDSIFKLIILLCSWESNGKLKQLAALLLVAREEVMRPTGTGMTIQQHVTNEIDGLGSEVDSDHQYKSMLMDARGAIPPEKVLMDVAALLKKAGFSLQSADLDLRDCYRKLCFASNIGLTGNVVSFGRQTCLSYQAHWDPLLARLTSREVLNLCPSVPASRLLSTAAGSNLPRKNYLAYVALKLRRGIRFL</sequence>